<feature type="transmembrane region" description="Helical" evidence="12">
    <location>
        <begin position="202"/>
        <end position="219"/>
    </location>
</feature>
<dbReference type="InterPro" id="IPR036890">
    <property type="entry name" value="HATPase_C_sf"/>
</dbReference>
<feature type="domain" description="Response regulatory" evidence="14">
    <location>
        <begin position="1054"/>
        <end position="1169"/>
    </location>
</feature>
<feature type="modified residue" description="4-aspartylphosphate" evidence="11">
    <location>
        <position position="1103"/>
    </location>
</feature>
<dbReference type="InterPro" id="IPR038377">
    <property type="entry name" value="Na/Glc_symporter_sf"/>
</dbReference>
<dbReference type="CDD" id="cd00082">
    <property type="entry name" value="HisKA"/>
    <property type="match status" value="1"/>
</dbReference>
<dbReference type="OrthoDB" id="9764438at2"/>
<dbReference type="CDD" id="cd00075">
    <property type="entry name" value="HATPase"/>
    <property type="match status" value="1"/>
</dbReference>
<feature type="transmembrane region" description="Helical" evidence="12">
    <location>
        <begin position="6"/>
        <end position="24"/>
    </location>
</feature>
<dbReference type="PANTHER" id="PTHR43047:SF9">
    <property type="entry name" value="HISTIDINE KINASE"/>
    <property type="match status" value="1"/>
</dbReference>
<dbReference type="SMART" id="SM00448">
    <property type="entry name" value="REC"/>
    <property type="match status" value="1"/>
</dbReference>
<keyword evidence="6" id="KW-0808">Transferase</keyword>
<dbReference type="GO" id="GO:0022857">
    <property type="term" value="F:transmembrane transporter activity"/>
    <property type="evidence" value="ECO:0007669"/>
    <property type="project" value="InterPro"/>
</dbReference>
<dbReference type="InterPro" id="IPR035965">
    <property type="entry name" value="PAS-like_dom_sf"/>
</dbReference>
<proteinExistence type="inferred from homology"/>
<dbReference type="InterPro" id="IPR001734">
    <property type="entry name" value="Na/solute_symporter"/>
</dbReference>
<feature type="transmembrane region" description="Helical" evidence="12">
    <location>
        <begin position="346"/>
        <end position="366"/>
    </location>
</feature>
<dbReference type="PROSITE" id="PS50283">
    <property type="entry name" value="NA_SOLUT_SYMP_3"/>
    <property type="match status" value="1"/>
</dbReference>
<evidence type="ECO:0000259" key="13">
    <source>
        <dbReference type="PROSITE" id="PS50109"/>
    </source>
</evidence>
<evidence type="ECO:0000256" key="4">
    <source>
        <dbReference type="ARBA" id="ARBA00012438"/>
    </source>
</evidence>
<evidence type="ECO:0000259" key="14">
    <source>
        <dbReference type="PROSITE" id="PS50110"/>
    </source>
</evidence>
<dbReference type="Gene3D" id="3.40.50.2300">
    <property type="match status" value="1"/>
</dbReference>
<gene>
    <name evidence="15" type="ORF">C8D92_1124</name>
</gene>
<dbReference type="InterPro" id="IPR003594">
    <property type="entry name" value="HATPase_dom"/>
</dbReference>
<dbReference type="InterPro" id="IPR011006">
    <property type="entry name" value="CheY-like_superfamily"/>
</dbReference>
<sequence>MLNVWLLVLISLAYISLLFGIAWAGDRHPALYRKRWTRTHVYALSLAVYFTSWTFYGAVGRATQEGLGFLPIYLGPLLVFLFGATLIRRIITISKRNNSTSIADFIASRYGKSQSLAALVALIALVGSVPYIALQLKAIAMGFNTLSADNTGSPFVIHPAWNDSAWYITLALAAFTVLFGTRHLESTEHHRGMIQAIAFESIIKLVAFVAVGLFVTFSLHDGIGDLFGRISAANLTGTLTTDGIEAPAFITQTLIAMLAIFCLPRQFHVMVVENADHRDFNTARWAMPAYLIIASAFVLPIAAAGLLANSGTTSVVDPDTLILTLPIEAGAEVLAVLAYLGGGSAAAAMVIVCSVAIATMISNEIVMPAVLKLFQDRIDRKRDVSSLLLWIRRGAILLILFASYGFYRLAGSDYSLTAFGLLSFAAAAQFGPSLIGGIVWRRGNQTGAFAGLAIGFTLWCYTLLLPALVSTGWLDTTITRDGLFGLGWTRPTALFGLSLDQTSHGVIWSLGLNTLAYVVLSLLTRQRVRETIQIASFFHDPEPRPETPHEQAWQGNVMTADLEALADRFMGEERASAAFRNYERRNAVRLSPQRPASNHLMKYVERQLASVIGASTARVVLESTLTGRDMQIEDVVSIVDETSKAMTFSRELLQSAIENISLGVAIINHQQLLVVWNQRFLDMFTYPRGYVRAGRPVEDLIRYNLVTTNMPARKIDDIVHQRLETIRRGDTLSDEQHRPDGTILQTEGSPIPGGGYVVTFQDITPMRRTEQALKETNVYLEQRVKERTQELQVLNDQLLKAKSVAEQANQSKTRFLASASHDLLQPLNAARLFTSALAGKTETGELSELVGHVDSSLEAAEEIISTLLDISKLDAGALEPNISDFPVIDMLRHLSTEFSAIAEERGLSLDLVPSSAWLRSDPQLLRRVVQNFLSNAIRYTPSGRILLGCRRLKGYLRIEVWDTGPGIPDDKLQHIFEEFQRLQHGSDAKGLGLGLAIVDRISTMLDLPVNVRSHQGRGSVFSIMVPMAEAPAAPPTEPASGRRSRSVSQLSGLSVLCIDNDETILEGMVALLGNWDCNVIAATHLNQARERLNGKAPDIILADYQLDDDENGLDVMDALQGDFQRAIPGILITGYLGDDIRSQATDRGYQILFKPVKPAALRAMVNKLLRRRKTA</sequence>
<dbReference type="CDD" id="cd10322">
    <property type="entry name" value="SLC5sbd"/>
    <property type="match status" value="1"/>
</dbReference>
<dbReference type="FunFam" id="3.30.565.10:FF:000049">
    <property type="entry name" value="Two-component sensor histidine kinase"/>
    <property type="match status" value="1"/>
</dbReference>
<evidence type="ECO:0000313" key="15">
    <source>
        <dbReference type="EMBL" id="PVY69602.1"/>
    </source>
</evidence>
<keyword evidence="8" id="KW-0418">Kinase</keyword>
<feature type="transmembrane region" description="Helical" evidence="12">
    <location>
        <begin position="36"/>
        <end position="56"/>
    </location>
</feature>
<feature type="transmembrane region" description="Helical" evidence="12">
    <location>
        <begin position="68"/>
        <end position="87"/>
    </location>
</feature>
<evidence type="ECO:0000256" key="1">
    <source>
        <dbReference type="ARBA" id="ARBA00000085"/>
    </source>
</evidence>
<comment type="catalytic activity">
    <reaction evidence="1">
        <text>ATP + protein L-histidine = ADP + protein N-phospho-L-histidine.</text>
        <dbReference type="EC" id="2.7.13.3"/>
    </reaction>
</comment>
<dbReference type="SUPFAM" id="SSF55874">
    <property type="entry name" value="ATPase domain of HSP90 chaperone/DNA topoisomerase II/histidine kinase"/>
    <property type="match status" value="1"/>
</dbReference>
<evidence type="ECO:0000256" key="11">
    <source>
        <dbReference type="PROSITE-ProRule" id="PRU00169"/>
    </source>
</evidence>
<name>A0A2U1CT38_9GAMM</name>
<dbReference type="InterPro" id="IPR003661">
    <property type="entry name" value="HisK_dim/P_dom"/>
</dbReference>
<comment type="similarity">
    <text evidence="3">Belongs to the sodium:solute symporter (SSF) (TC 2.A.21) family.</text>
</comment>
<dbReference type="GO" id="GO:0005886">
    <property type="term" value="C:plasma membrane"/>
    <property type="evidence" value="ECO:0007669"/>
    <property type="project" value="TreeGrafter"/>
</dbReference>
<accession>A0A2U1CT38</accession>
<dbReference type="GO" id="GO:0009927">
    <property type="term" value="F:histidine phosphotransfer kinase activity"/>
    <property type="evidence" value="ECO:0007669"/>
    <property type="project" value="TreeGrafter"/>
</dbReference>
<dbReference type="PANTHER" id="PTHR43047">
    <property type="entry name" value="TWO-COMPONENT HISTIDINE PROTEIN KINASE"/>
    <property type="match status" value="1"/>
</dbReference>
<keyword evidence="9 12" id="KW-1133">Transmembrane helix</keyword>
<dbReference type="Pfam" id="PF12860">
    <property type="entry name" value="PAS_7"/>
    <property type="match status" value="1"/>
</dbReference>
<dbReference type="InterPro" id="IPR036097">
    <property type="entry name" value="HisK_dim/P_sf"/>
</dbReference>
<dbReference type="InterPro" id="IPR005467">
    <property type="entry name" value="His_kinase_dom"/>
</dbReference>
<dbReference type="Pfam" id="PF00072">
    <property type="entry name" value="Response_reg"/>
    <property type="match status" value="1"/>
</dbReference>
<evidence type="ECO:0000256" key="2">
    <source>
        <dbReference type="ARBA" id="ARBA00004141"/>
    </source>
</evidence>
<dbReference type="Pfam" id="PF00512">
    <property type="entry name" value="HisKA"/>
    <property type="match status" value="1"/>
</dbReference>
<dbReference type="Gene3D" id="1.10.287.130">
    <property type="match status" value="1"/>
</dbReference>
<evidence type="ECO:0000256" key="3">
    <source>
        <dbReference type="ARBA" id="ARBA00006434"/>
    </source>
</evidence>
<comment type="caution">
    <text evidence="15">The sequence shown here is derived from an EMBL/GenBank/DDBJ whole genome shotgun (WGS) entry which is preliminary data.</text>
</comment>
<dbReference type="SMART" id="SM00387">
    <property type="entry name" value="HATPase_c"/>
    <property type="match status" value="1"/>
</dbReference>
<dbReference type="PROSITE" id="PS50109">
    <property type="entry name" value="HIS_KIN"/>
    <property type="match status" value="1"/>
</dbReference>
<dbReference type="EC" id="2.7.13.3" evidence="4"/>
<feature type="transmembrane region" description="Helical" evidence="12">
    <location>
        <begin position="387"/>
        <end position="407"/>
    </location>
</feature>
<dbReference type="AlphaFoldDB" id="A0A2U1CT38"/>
<dbReference type="InterPro" id="IPR004358">
    <property type="entry name" value="Sig_transdc_His_kin-like_C"/>
</dbReference>
<reference evidence="15 16" key="1">
    <citation type="submission" date="2018-04" db="EMBL/GenBank/DDBJ databases">
        <title>Genomic Encyclopedia of Type Strains, Phase IV (KMG-IV): sequencing the most valuable type-strain genomes for metagenomic binning, comparative biology and taxonomic classification.</title>
        <authorList>
            <person name="Goeker M."/>
        </authorList>
    </citation>
    <scope>NUCLEOTIDE SEQUENCE [LARGE SCALE GENOMIC DNA]</scope>
    <source>
        <strain evidence="15 16">DSM 28688</strain>
    </source>
</reference>
<dbReference type="SUPFAM" id="SSF52172">
    <property type="entry name" value="CheY-like"/>
    <property type="match status" value="1"/>
</dbReference>
<dbReference type="SUPFAM" id="SSF55785">
    <property type="entry name" value="PYP-like sensor domain (PAS domain)"/>
    <property type="match status" value="1"/>
</dbReference>
<dbReference type="InterPro" id="IPR001789">
    <property type="entry name" value="Sig_transdc_resp-reg_receiver"/>
</dbReference>
<organism evidence="15 16">
    <name type="scientific">Tamilnaduibacter salinus</name>
    <dbReference type="NCBI Taxonomy" id="1484056"/>
    <lineage>
        <taxon>Bacteria</taxon>
        <taxon>Pseudomonadati</taxon>
        <taxon>Pseudomonadota</taxon>
        <taxon>Gammaproteobacteria</taxon>
        <taxon>Pseudomonadales</taxon>
        <taxon>Marinobacteraceae</taxon>
        <taxon>Tamilnaduibacter</taxon>
    </lineage>
</organism>
<dbReference type="FunFam" id="1.10.287.130:FF:000063">
    <property type="entry name" value="Hybrid sensor histidine kinase/response regulator"/>
    <property type="match status" value="1"/>
</dbReference>
<evidence type="ECO:0000256" key="8">
    <source>
        <dbReference type="ARBA" id="ARBA00022777"/>
    </source>
</evidence>
<dbReference type="PROSITE" id="PS50110">
    <property type="entry name" value="RESPONSE_REGULATORY"/>
    <property type="match status" value="1"/>
</dbReference>
<dbReference type="PRINTS" id="PR00344">
    <property type="entry name" value="BCTRLSENSOR"/>
</dbReference>
<dbReference type="Gene3D" id="3.30.450.20">
    <property type="entry name" value="PAS domain"/>
    <property type="match status" value="1"/>
</dbReference>
<dbReference type="Gene3D" id="1.20.1730.10">
    <property type="entry name" value="Sodium/glucose cotransporter"/>
    <property type="match status" value="1"/>
</dbReference>
<feature type="transmembrane region" description="Helical" evidence="12">
    <location>
        <begin position="419"/>
        <end position="440"/>
    </location>
</feature>
<dbReference type="Gene3D" id="3.30.565.10">
    <property type="entry name" value="Histidine kinase-like ATPase, C-terminal domain"/>
    <property type="match status" value="1"/>
</dbReference>
<feature type="transmembrane region" description="Helical" evidence="12">
    <location>
        <begin position="164"/>
        <end position="181"/>
    </location>
</feature>
<evidence type="ECO:0000256" key="9">
    <source>
        <dbReference type="ARBA" id="ARBA00022989"/>
    </source>
</evidence>
<evidence type="ECO:0000313" key="16">
    <source>
        <dbReference type="Proteomes" id="UP000245887"/>
    </source>
</evidence>
<dbReference type="RefSeq" id="WP_116919874.1">
    <property type="nucleotide sequence ID" value="NZ_QEKQ01000012.1"/>
</dbReference>
<keyword evidence="5 11" id="KW-0597">Phosphoprotein</keyword>
<dbReference type="CDD" id="cd00156">
    <property type="entry name" value="REC"/>
    <property type="match status" value="1"/>
</dbReference>
<comment type="subcellular location">
    <subcellularLocation>
        <location evidence="2">Membrane</location>
        <topology evidence="2">Multi-pass membrane protein</topology>
    </subcellularLocation>
</comment>
<feature type="transmembrane region" description="Helical" evidence="12">
    <location>
        <begin position="447"/>
        <end position="469"/>
    </location>
</feature>
<feature type="transmembrane region" description="Helical" evidence="12">
    <location>
        <begin position="116"/>
        <end position="134"/>
    </location>
</feature>
<dbReference type="SMART" id="SM00388">
    <property type="entry name" value="HisKA"/>
    <property type="match status" value="1"/>
</dbReference>
<evidence type="ECO:0000256" key="10">
    <source>
        <dbReference type="ARBA" id="ARBA00023136"/>
    </source>
</evidence>
<keyword evidence="7 12" id="KW-0812">Transmembrane</keyword>
<keyword evidence="10 12" id="KW-0472">Membrane</keyword>
<dbReference type="EMBL" id="QEKQ01000012">
    <property type="protein sequence ID" value="PVY69602.1"/>
    <property type="molecule type" value="Genomic_DNA"/>
</dbReference>
<evidence type="ECO:0000256" key="12">
    <source>
        <dbReference type="SAM" id="Phobius"/>
    </source>
</evidence>
<feature type="transmembrane region" description="Helical" evidence="12">
    <location>
        <begin position="289"/>
        <end position="308"/>
    </location>
</feature>
<dbReference type="Pfam" id="PF02518">
    <property type="entry name" value="HATPase_c"/>
    <property type="match status" value="1"/>
</dbReference>
<dbReference type="NCBIfam" id="NF041832">
    <property type="entry name" value="near_NosP_CTERM"/>
    <property type="match status" value="1"/>
</dbReference>
<feature type="domain" description="Histidine kinase" evidence="13">
    <location>
        <begin position="818"/>
        <end position="1029"/>
    </location>
</feature>
<evidence type="ECO:0000256" key="6">
    <source>
        <dbReference type="ARBA" id="ARBA00022679"/>
    </source>
</evidence>
<dbReference type="GO" id="GO:0000155">
    <property type="term" value="F:phosphorelay sensor kinase activity"/>
    <property type="evidence" value="ECO:0007669"/>
    <property type="project" value="InterPro"/>
</dbReference>
<protein>
    <recommendedName>
        <fullName evidence="4">histidine kinase</fullName>
        <ecNumber evidence="4">2.7.13.3</ecNumber>
    </recommendedName>
</protein>
<dbReference type="Proteomes" id="UP000245887">
    <property type="component" value="Unassembled WGS sequence"/>
</dbReference>
<dbReference type="SUPFAM" id="SSF47384">
    <property type="entry name" value="Homodimeric domain of signal transducing histidine kinase"/>
    <property type="match status" value="1"/>
</dbReference>
<evidence type="ECO:0000256" key="5">
    <source>
        <dbReference type="ARBA" id="ARBA00022553"/>
    </source>
</evidence>
<evidence type="ECO:0000256" key="7">
    <source>
        <dbReference type="ARBA" id="ARBA00022692"/>
    </source>
</evidence>